<organism evidence="5">
    <name type="scientific">marine sediment metagenome</name>
    <dbReference type="NCBI Taxonomy" id="412755"/>
    <lineage>
        <taxon>unclassified sequences</taxon>
        <taxon>metagenomes</taxon>
        <taxon>ecological metagenomes</taxon>
    </lineage>
</organism>
<dbReference type="Pfam" id="PF01268">
    <property type="entry name" value="FTHFS"/>
    <property type="match status" value="1"/>
</dbReference>
<dbReference type="InterPro" id="IPR027417">
    <property type="entry name" value="P-loop_NTPase"/>
</dbReference>
<name>X1BJ89_9ZZZZ</name>
<dbReference type="GO" id="GO:0006730">
    <property type="term" value="P:one-carbon metabolic process"/>
    <property type="evidence" value="ECO:0007669"/>
    <property type="project" value="UniProtKB-KW"/>
</dbReference>
<dbReference type="SUPFAM" id="SSF52540">
    <property type="entry name" value="P-loop containing nucleoside triphosphate hydrolases"/>
    <property type="match status" value="1"/>
</dbReference>
<evidence type="ECO:0000313" key="5">
    <source>
        <dbReference type="EMBL" id="GAG81287.1"/>
    </source>
</evidence>
<dbReference type="Gene3D" id="3.10.410.10">
    <property type="entry name" value="Formyltetrahydrofolate synthetase, domain 3"/>
    <property type="match status" value="1"/>
</dbReference>
<sequence length="78" mass="8316">NIYFAVCMAKTHLSLSHDPNLKGRPSGFTLPVRDINAATGAGFLYPLCGEIRTMPGLPSVPAGTKIDIDENGKIKGLF</sequence>
<evidence type="ECO:0000256" key="1">
    <source>
        <dbReference type="ARBA" id="ARBA00022563"/>
    </source>
</evidence>
<evidence type="ECO:0000256" key="3">
    <source>
        <dbReference type="ARBA" id="ARBA00022741"/>
    </source>
</evidence>
<gene>
    <name evidence="5" type="ORF">S01H4_27985</name>
</gene>
<accession>X1BJ89</accession>
<evidence type="ECO:0008006" key="6">
    <source>
        <dbReference type="Google" id="ProtNLM"/>
    </source>
</evidence>
<keyword evidence="3" id="KW-0547">Nucleotide-binding</keyword>
<dbReference type="AlphaFoldDB" id="X1BJ89"/>
<keyword evidence="4" id="KW-0067">ATP-binding</keyword>
<keyword evidence="2" id="KW-0436">Ligase</keyword>
<reference evidence="5" key="1">
    <citation type="journal article" date="2014" name="Front. Microbiol.">
        <title>High frequency of phylogenetically diverse reductive dehalogenase-homologous genes in deep subseafloor sedimentary metagenomes.</title>
        <authorList>
            <person name="Kawai M."/>
            <person name="Futagami T."/>
            <person name="Toyoda A."/>
            <person name="Takaki Y."/>
            <person name="Nishi S."/>
            <person name="Hori S."/>
            <person name="Arai W."/>
            <person name="Tsubouchi T."/>
            <person name="Morono Y."/>
            <person name="Uchiyama I."/>
            <person name="Ito T."/>
            <person name="Fujiyama A."/>
            <person name="Inagaki F."/>
            <person name="Takami H."/>
        </authorList>
    </citation>
    <scope>NUCLEOTIDE SEQUENCE</scope>
    <source>
        <strain evidence="5">Expedition CK06-06</strain>
    </source>
</reference>
<evidence type="ECO:0000256" key="2">
    <source>
        <dbReference type="ARBA" id="ARBA00022598"/>
    </source>
</evidence>
<feature type="non-terminal residue" evidence="5">
    <location>
        <position position="1"/>
    </location>
</feature>
<dbReference type="GO" id="GO:0005524">
    <property type="term" value="F:ATP binding"/>
    <property type="evidence" value="ECO:0007669"/>
    <property type="project" value="UniProtKB-KW"/>
</dbReference>
<comment type="caution">
    <text evidence="5">The sequence shown here is derived from an EMBL/GenBank/DDBJ whole genome shotgun (WGS) entry which is preliminary data.</text>
</comment>
<proteinExistence type="predicted"/>
<evidence type="ECO:0000256" key="4">
    <source>
        <dbReference type="ARBA" id="ARBA00022840"/>
    </source>
</evidence>
<dbReference type="EMBL" id="BART01013800">
    <property type="protein sequence ID" value="GAG81287.1"/>
    <property type="molecule type" value="Genomic_DNA"/>
</dbReference>
<dbReference type="GO" id="GO:0004329">
    <property type="term" value="F:formate-tetrahydrofolate ligase activity"/>
    <property type="evidence" value="ECO:0007669"/>
    <property type="project" value="InterPro"/>
</dbReference>
<keyword evidence="1" id="KW-0554">One-carbon metabolism</keyword>
<protein>
    <recommendedName>
        <fullName evidence="6">Formate--tetrahydrofolate ligase</fullName>
    </recommendedName>
</protein>
<dbReference type="InterPro" id="IPR000559">
    <property type="entry name" value="Formate_THF_ligase"/>
</dbReference>